<dbReference type="OrthoDB" id="9803810at2"/>
<dbReference type="EMBL" id="NPEV01000058">
    <property type="protein sequence ID" value="RAI25041.1"/>
    <property type="molecule type" value="Genomic_DNA"/>
</dbReference>
<gene>
    <name evidence="2" type="ORF">CH339_20095</name>
</gene>
<organism evidence="2 3">
    <name type="scientific">Rhodobium orientis</name>
    <dbReference type="NCBI Taxonomy" id="34017"/>
    <lineage>
        <taxon>Bacteria</taxon>
        <taxon>Pseudomonadati</taxon>
        <taxon>Pseudomonadota</taxon>
        <taxon>Alphaproteobacteria</taxon>
        <taxon>Hyphomicrobiales</taxon>
        <taxon>Rhodobiaceae</taxon>
        <taxon>Rhodobium</taxon>
    </lineage>
</organism>
<evidence type="ECO:0008006" key="4">
    <source>
        <dbReference type="Google" id="ProtNLM"/>
    </source>
</evidence>
<reference evidence="2 3" key="1">
    <citation type="submission" date="2017-07" db="EMBL/GenBank/DDBJ databases">
        <title>Draft Genome Sequences of Select Purple Nonsulfur Bacteria.</title>
        <authorList>
            <person name="Lasarre B."/>
            <person name="Mckinlay J.B."/>
        </authorList>
    </citation>
    <scope>NUCLEOTIDE SEQUENCE [LARGE SCALE GENOMIC DNA]</scope>
    <source>
        <strain evidence="2 3">DSM 11290</strain>
    </source>
</reference>
<accession>A0A327JGJ1</accession>
<proteinExistence type="predicted"/>
<dbReference type="InterPro" id="IPR018733">
    <property type="entry name" value="DUF2274"/>
</dbReference>
<keyword evidence="3" id="KW-1185">Reference proteome</keyword>
<dbReference type="Proteomes" id="UP000249299">
    <property type="component" value="Unassembled WGS sequence"/>
</dbReference>
<evidence type="ECO:0000313" key="2">
    <source>
        <dbReference type="EMBL" id="RAI25041.1"/>
    </source>
</evidence>
<evidence type="ECO:0000313" key="3">
    <source>
        <dbReference type="Proteomes" id="UP000249299"/>
    </source>
</evidence>
<evidence type="ECO:0000256" key="1">
    <source>
        <dbReference type="SAM" id="MobiDB-lite"/>
    </source>
</evidence>
<sequence length="87" mass="9637">MTAKLKLSSVPDDKPVKLTVELPPDVHRDLLDYAAVMARETSQAAPEPAKLIAPMLQRFMATDRAFTKARKTLHQPSRPRAPDSETA</sequence>
<name>A0A327JGJ1_9HYPH</name>
<dbReference type="AlphaFoldDB" id="A0A327JGJ1"/>
<dbReference type="RefSeq" id="WP_111436178.1">
    <property type="nucleotide sequence ID" value="NZ_JACIGG010000009.1"/>
</dbReference>
<feature type="region of interest" description="Disordered" evidence="1">
    <location>
        <begin position="67"/>
        <end position="87"/>
    </location>
</feature>
<protein>
    <recommendedName>
        <fullName evidence="4">DUF2274 domain-containing protein</fullName>
    </recommendedName>
</protein>
<dbReference type="Pfam" id="PF10038">
    <property type="entry name" value="DUF2274"/>
    <property type="match status" value="1"/>
</dbReference>
<comment type="caution">
    <text evidence="2">The sequence shown here is derived from an EMBL/GenBank/DDBJ whole genome shotgun (WGS) entry which is preliminary data.</text>
</comment>